<organism evidence="1 2">
    <name type="scientific">Smallanthus sonchifolius</name>
    <dbReference type="NCBI Taxonomy" id="185202"/>
    <lineage>
        <taxon>Eukaryota</taxon>
        <taxon>Viridiplantae</taxon>
        <taxon>Streptophyta</taxon>
        <taxon>Embryophyta</taxon>
        <taxon>Tracheophyta</taxon>
        <taxon>Spermatophyta</taxon>
        <taxon>Magnoliopsida</taxon>
        <taxon>eudicotyledons</taxon>
        <taxon>Gunneridae</taxon>
        <taxon>Pentapetalae</taxon>
        <taxon>asterids</taxon>
        <taxon>campanulids</taxon>
        <taxon>Asterales</taxon>
        <taxon>Asteraceae</taxon>
        <taxon>Asteroideae</taxon>
        <taxon>Heliantheae alliance</taxon>
        <taxon>Millerieae</taxon>
        <taxon>Smallanthus</taxon>
    </lineage>
</organism>
<evidence type="ECO:0000313" key="2">
    <source>
        <dbReference type="Proteomes" id="UP001056120"/>
    </source>
</evidence>
<reference evidence="1 2" key="2">
    <citation type="journal article" date="2022" name="Mol. Ecol. Resour.">
        <title>The genomes of chicory, endive, great burdock and yacon provide insights into Asteraceae paleo-polyploidization history and plant inulin production.</title>
        <authorList>
            <person name="Fan W."/>
            <person name="Wang S."/>
            <person name="Wang H."/>
            <person name="Wang A."/>
            <person name="Jiang F."/>
            <person name="Liu H."/>
            <person name="Zhao H."/>
            <person name="Xu D."/>
            <person name="Zhang Y."/>
        </authorList>
    </citation>
    <scope>NUCLEOTIDE SEQUENCE [LARGE SCALE GENOMIC DNA]</scope>
    <source>
        <strain evidence="2">cv. Yunnan</strain>
        <tissue evidence="1">Leaves</tissue>
    </source>
</reference>
<comment type="caution">
    <text evidence="1">The sequence shown here is derived from an EMBL/GenBank/DDBJ whole genome shotgun (WGS) entry which is preliminary data.</text>
</comment>
<protein>
    <submittedName>
        <fullName evidence="1">Uncharacterized protein</fullName>
    </submittedName>
</protein>
<proteinExistence type="predicted"/>
<name>A0ACB9HLU0_9ASTR</name>
<accession>A0ACB9HLU0</accession>
<reference evidence="2" key="1">
    <citation type="journal article" date="2022" name="Mol. Ecol. Resour.">
        <title>The genomes of chicory, endive, great burdock and yacon provide insights into Asteraceae palaeo-polyploidization history and plant inulin production.</title>
        <authorList>
            <person name="Fan W."/>
            <person name="Wang S."/>
            <person name="Wang H."/>
            <person name="Wang A."/>
            <person name="Jiang F."/>
            <person name="Liu H."/>
            <person name="Zhao H."/>
            <person name="Xu D."/>
            <person name="Zhang Y."/>
        </authorList>
    </citation>
    <scope>NUCLEOTIDE SEQUENCE [LARGE SCALE GENOMIC DNA]</scope>
    <source>
        <strain evidence="2">cv. Yunnan</strain>
    </source>
</reference>
<keyword evidence="2" id="KW-1185">Reference proteome</keyword>
<dbReference type="EMBL" id="CM042029">
    <property type="protein sequence ID" value="KAI3796680.1"/>
    <property type="molecule type" value="Genomic_DNA"/>
</dbReference>
<sequence length="131" mass="14999">MRFIGSVHCRRYNYSNRLCPFRIRESAPQDPIPKDPFEAAFEEIDDSPPDTPYTHEDTEAQTLATQATIKSQRYDVENNINPLNQTRPRVKLASTSAANKNKEDDDDEEEEENMDVELGKFPSTGDPYKMG</sequence>
<evidence type="ECO:0000313" key="1">
    <source>
        <dbReference type="EMBL" id="KAI3796680.1"/>
    </source>
</evidence>
<gene>
    <name evidence="1" type="ORF">L1987_39359</name>
</gene>
<dbReference type="Proteomes" id="UP001056120">
    <property type="component" value="Linkage Group LG12"/>
</dbReference>